<protein>
    <recommendedName>
        <fullName evidence="1">DUF6841 domain-containing protein</fullName>
    </recommendedName>
</protein>
<dbReference type="Gene3D" id="3.10.450.50">
    <property type="match status" value="1"/>
</dbReference>
<dbReference type="RefSeq" id="WP_190439104.1">
    <property type="nucleotide sequence ID" value="NZ_JAMPKM010000003.1"/>
</dbReference>
<dbReference type="EMBL" id="JAMPKM010000003">
    <property type="protein sequence ID" value="MEP0816880.1"/>
    <property type="molecule type" value="Genomic_DNA"/>
</dbReference>
<accession>A0ABV0J528</accession>
<comment type="caution">
    <text evidence="2">The sequence shown here is derived from an EMBL/GenBank/DDBJ whole genome shotgun (WGS) entry which is preliminary data.</text>
</comment>
<reference evidence="2 3" key="1">
    <citation type="submission" date="2022-04" db="EMBL/GenBank/DDBJ databases">
        <title>Positive selection, recombination, and allopatry shape intraspecific diversity of widespread and dominant cyanobacteria.</title>
        <authorList>
            <person name="Wei J."/>
            <person name="Shu W."/>
            <person name="Hu C."/>
        </authorList>
    </citation>
    <scope>NUCLEOTIDE SEQUENCE [LARGE SCALE GENOMIC DNA]</scope>
    <source>
        <strain evidence="2 3">GB2-A4</strain>
    </source>
</reference>
<sequence>MIDDSNNILDTFNQYAKTFESLNPLSVLSFYHYPAILISPDKVVTVKNWIEGFVVFTAVMAELKFRGYAYSETESLSVDQLSDRLATVKGIVIRFKENRQKLERFGLAYTMRRENDGWKIVVGALYELETSA</sequence>
<keyword evidence="3" id="KW-1185">Reference proteome</keyword>
<dbReference type="InterPro" id="IPR049219">
    <property type="entry name" value="DUF6841"/>
</dbReference>
<evidence type="ECO:0000313" key="3">
    <source>
        <dbReference type="Proteomes" id="UP001464891"/>
    </source>
</evidence>
<dbReference type="Proteomes" id="UP001464891">
    <property type="component" value="Unassembled WGS sequence"/>
</dbReference>
<evidence type="ECO:0000313" key="2">
    <source>
        <dbReference type="EMBL" id="MEP0816880.1"/>
    </source>
</evidence>
<dbReference type="Pfam" id="PF20795">
    <property type="entry name" value="DUF6841"/>
    <property type="match status" value="1"/>
</dbReference>
<evidence type="ECO:0000259" key="1">
    <source>
        <dbReference type="Pfam" id="PF20795"/>
    </source>
</evidence>
<name>A0ABV0J528_9CYAN</name>
<feature type="domain" description="DUF6841" evidence="1">
    <location>
        <begin position="11"/>
        <end position="122"/>
    </location>
</feature>
<organism evidence="2 3">
    <name type="scientific">Trichocoleus desertorum GB2-A4</name>
    <dbReference type="NCBI Taxonomy" id="2933944"/>
    <lineage>
        <taxon>Bacteria</taxon>
        <taxon>Bacillati</taxon>
        <taxon>Cyanobacteriota</taxon>
        <taxon>Cyanophyceae</taxon>
        <taxon>Leptolyngbyales</taxon>
        <taxon>Trichocoleusaceae</taxon>
        <taxon>Trichocoleus</taxon>
    </lineage>
</organism>
<gene>
    <name evidence="2" type="ORF">NC998_07200</name>
</gene>
<proteinExistence type="predicted"/>